<protein>
    <submittedName>
        <fullName evidence="1">Uncharacterized protein</fullName>
    </submittedName>
</protein>
<name>A0A8I2YKA0_9AGAM</name>
<proteinExistence type="predicted"/>
<dbReference type="AlphaFoldDB" id="A0A8I2YKA0"/>
<reference evidence="1" key="1">
    <citation type="submission" date="2021-03" db="EMBL/GenBank/DDBJ databases">
        <title>Evolutionary innovations through gain and loss of genes in the ectomycorrhizal Boletales.</title>
        <authorList>
            <person name="Wu G."/>
            <person name="Miyauchi S."/>
            <person name="Morin E."/>
            <person name="Yang Z.-L."/>
            <person name="Xu J."/>
            <person name="Martin F.M."/>
        </authorList>
    </citation>
    <scope>NUCLEOTIDE SEQUENCE</scope>
    <source>
        <strain evidence="1">BR01</strain>
    </source>
</reference>
<keyword evidence="2" id="KW-1185">Reference proteome</keyword>
<sequence>MRYIIPDTHLRRPVACGPATLSILEGEPYSTKLVLSTLPTHSPKPRNRNGF</sequence>
<dbReference type="Proteomes" id="UP000683000">
    <property type="component" value="Unassembled WGS sequence"/>
</dbReference>
<dbReference type="EMBL" id="JAGFBS010000021">
    <property type="protein sequence ID" value="KAG6373705.1"/>
    <property type="molecule type" value="Genomic_DNA"/>
</dbReference>
<comment type="caution">
    <text evidence="1">The sequence shown here is derived from an EMBL/GenBank/DDBJ whole genome shotgun (WGS) entry which is preliminary data.</text>
</comment>
<accession>A0A8I2YKA0</accession>
<organism evidence="1 2">
    <name type="scientific">Boletus reticuloceps</name>
    <dbReference type="NCBI Taxonomy" id="495285"/>
    <lineage>
        <taxon>Eukaryota</taxon>
        <taxon>Fungi</taxon>
        <taxon>Dikarya</taxon>
        <taxon>Basidiomycota</taxon>
        <taxon>Agaricomycotina</taxon>
        <taxon>Agaricomycetes</taxon>
        <taxon>Agaricomycetidae</taxon>
        <taxon>Boletales</taxon>
        <taxon>Boletineae</taxon>
        <taxon>Boletaceae</taxon>
        <taxon>Boletoideae</taxon>
        <taxon>Boletus</taxon>
    </lineage>
</organism>
<evidence type="ECO:0000313" key="1">
    <source>
        <dbReference type="EMBL" id="KAG6373705.1"/>
    </source>
</evidence>
<gene>
    <name evidence="1" type="ORF">JVT61DRAFT_6379</name>
</gene>
<evidence type="ECO:0000313" key="2">
    <source>
        <dbReference type="Proteomes" id="UP000683000"/>
    </source>
</evidence>